<dbReference type="InterPro" id="IPR033803">
    <property type="entry name" value="CBD-like_Golvesin-Xly"/>
</dbReference>
<feature type="signal peptide" evidence="2">
    <location>
        <begin position="1"/>
        <end position="31"/>
    </location>
</feature>
<feature type="compositionally biased region" description="Low complexity" evidence="1">
    <location>
        <begin position="1840"/>
        <end position="1865"/>
    </location>
</feature>
<dbReference type="RefSeq" id="WP_184696788.1">
    <property type="nucleotide sequence ID" value="NZ_JACHJN010000012.1"/>
</dbReference>
<dbReference type="CDD" id="cd20745">
    <property type="entry name" value="FIX_RhsA_AHH_HNH-like"/>
    <property type="match status" value="1"/>
</dbReference>
<feature type="domain" description="Golvesin/Xly CBD-like" evidence="3">
    <location>
        <begin position="1127"/>
        <end position="1252"/>
    </location>
</feature>
<proteinExistence type="predicted"/>
<feature type="compositionally biased region" description="Gly residues" evidence="1">
    <location>
        <begin position="1892"/>
        <end position="1905"/>
    </location>
</feature>
<feature type="region of interest" description="Disordered" evidence="1">
    <location>
        <begin position="1611"/>
        <end position="1671"/>
    </location>
</feature>
<feature type="compositionally biased region" description="Gly residues" evidence="1">
    <location>
        <begin position="1912"/>
        <end position="1942"/>
    </location>
</feature>
<protein>
    <submittedName>
        <fullName evidence="4">RHS repeat-associated protein</fullName>
    </submittedName>
</protein>
<feature type="region of interest" description="Disordered" evidence="1">
    <location>
        <begin position="1840"/>
        <end position="1945"/>
    </location>
</feature>
<feature type="compositionally biased region" description="Basic and acidic residues" evidence="1">
    <location>
        <begin position="1623"/>
        <end position="1635"/>
    </location>
</feature>
<gene>
    <name evidence="4" type="ORF">FHS29_006294</name>
</gene>
<dbReference type="Proteomes" id="UP000547510">
    <property type="component" value="Unassembled WGS sequence"/>
</dbReference>
<evidence type="ECO:0000259" key="3">
    <source>
        <dbReference type="Pfam" id="PF25275"/>
    </source>
</evidence>
<keyword evidence="2" id="KW-0732">Signal</keyword>
<feature type="compositionally biased region" description="Basic and acidic residues" evidence="1">
    <location>
        <begin position="1419"/>
        <end position="1429"/>
    </location>
</feature>
<evidence type="ECO:0000313" key="4">
    <source>
        <dbReference type="EMBL" id="MBB5959673.1"/>
    </source>
</evidence>
<evidence type="ECO:0000256" key="1">
    <source>
        <dbReference type="SAM" id="MobiDB-lite"/>
    </source>
</evidence>
<dbReference type="EMBL" id="JACHJN010000012">
    <property type="protein sequence ID" value="MBB5959673.1"/>
    <property type="molecule type" value="Genomic_DNA"/>
</dbReference>
<accession>A0A841CS25</accession>
<feature type="compositionally biased region" description="Gly residues" evidence="1">
    <location>
        <begin position="1866"/>
        <end position="1880"/>
    </location>
</feature>
<dbReference type="InterPro" id="IPR006530">
    <property type="entry name" value="YD"/>
</dbReference>
<dbReference type="InterPro" id="IPR022385">
    <property type="entry name" value="Rhs_assc_core"/>
</dbReference>
<dbReference type="NCBIfam" id="TIGR01643">
    <property type="entry name" value="YD_repeat_2x"/>
    <property type="match status" value="8"/>
</dbReference>
<dbReference type="Pfam" id="PF25275">
    <property type="entry name" value="Golvesin_C"/>
    <property type="match status" value="1"/>
</dbReference>
<comment type="caution">
    <text evidence="4">The sequence shown here is derived from an EMBL/GenBank/DDBJ whole genome shotgun (WGS) entry which is preliminary data.</text>
</comment>
<dbReference type="PANTHER" id="PTHR32305:SF15">
    <property type="entry name" value="PROTEIN RHSA-RELATED"/>
    <property type="match status" value="1"/>
</dbReference>
<organism evidence="4 5">
    <name type="scientific">Saccharothrix tamanrassetensis</name>
    <dbReference type="NCBI Taxonomy" id="1051531"/>
    <lineage>
        <taxon>Bacteria</taxon>
        <taxon>Bacillati</taxon>
        <taxon>Actinomycetota</taxon>
        <taxon>Actinomycetes</taxon>
        <taxon>Pseudonocardiales</taxon>
        <taxon>Pseudonocardiaceae</taxon>
        <taxon>Saccharothrix</taxon>
    </lineage>
</organism>
<sequence length="2051" mass="221713">MSKGKARLFWSATSLAALVSAGLAPLPAAGAAGQPGARIAAPPSPRCTQVAASPLAADSSAQAPESRAIRAEQAAAAYSAPDTPRRMIPGDEHQVRVTVTNTTTQPLVAGRHVLSYRWTLPNGSDATAGNRLDTALPANLAPGANVALDARVKAPTLADIGNEREQFALHWDVYDNSTRKWLSETAGVPALDLDVRVEKPTSDQLGLEHFYSYAGVPTGAGGNLSVNQFSGNAVWNYDVLTNPSRGLAGFVRLSYNSSDTSDAYAGYGWSVTASTLNRLGTPLEFGGLLPGLLGWPTSVTLVDGDGTGHEFELNKHDSGDSAKWTYDSPAGVHLYLRYLPGGSADRRWVFTTPERTQFFFDAQGYHTATVDKSGNTMSFTYERALLGNRNTGVLKHVTDATGRRVLSLDYYQRGDAFSYIVGGRKLTGTNLDNLFIVNKLKSVTDVSGRVVALTYTDKGHLGEVVDGLGNPDAKPFTFFYDESNAKLLSTVDPNGGTTRVDYFTDSGDALRKWNVRTVTDRRGSASGLDYADPDGDRGSKVDSTLVDGNGHTTRTLIDGYGRTERLVNARNETTQLHWDADNNVVRLVENNGATQTWTYDQKTGFPLEIRDAEANRTGGQATRLGYRTELDGYVADLVEKVTPEGRKWTFVYDDKGNLVAVTDPKGTATPDQNDYTSRYSYDGFGHLVKQTDANGNTTTYSDYDANGYPRLITDALNCTTAYRYDDVGNVTSVTDQRGKTSTYTYDIFKRPLDTKVPKDQAAGVHIVTPGPRYDRNDNVVTSTAANGAVTRMVYDEMDQQVGVYAPKDDAGGPEKLTTFAYDAVGNLIRQTEPKGVLTTQDPDDFAYRFTYDEIDQLVRSEDGHGNVITVEYDGVGNVVEEVDARKNKTPDPDDYTTRYTFDANHQVTGTVDADGHSTRTRYDLDGNVVASTDEQGRETLITLDERGMQTEVRSPHSDEGGRIRYFTTRYEYDQVGNLTRTVNPRGVDTPDKPNDFVAETVYDELNRVREEILPYDPDDAEHKTPVSTIRTYNEAGDPVEISAPPSHGESVRNVTRQTYFDNGWLRTSTDPWDIKTAYDYTATGQQANRTVTSAGGGAQRVETWEYFPDGKLRKRSDEGVPVGRSVVVVDDSDRTRTQAKGDWRDEKSAKGFQGAEYRATDADDATFDWKAAVPTDGTYEVLVRQPGAAATDATYTVEHNGGKSTAHVDQTRRAGEWTSLGKYAMSAGQVRTITLSGKADGTVAADAVQLVRDNSADADDEKKVFEHRYDANDNLVELTDSTPNTPIDAYRIAYNGVNMAEKVEELKAGAVKHTTDYRYDENDNLTFAKFDGKSSLYEYNARDLVTKVTNKKDDGDQGKVNSFTYTERGHIARHVKSNGNTVDYTYYHDGLLRRQLEKKKDSDQVVVEHNLEYDSNSNKVRDDGRKQNADNHGATINADANYTYDPRDRVRKVTKKGGEGERTEEYKHDDNGNVWDQRIDGAHTAFDYDRNRLVSSTTNGQRADYDYDAFGRLHQVRQGGKQLEKYTYDGFDRKVEHVKDQGTGPKTTKYTYDPLDRQQTKVEGDKTTAFHYLGLSDQVLAEDENGKLRKSYQYSNDGELLAQVKYGDGGKEEDSVYGFNPHSDVEQVTDDKGDTKSTYGYTAYGKDDEKEFSGADKPDQANPDKPEENSYRFNTARHDKSTGTYDMGFRDYSPGLNRFLTLDLYNGALSDLGLTTDPWTNNRYAFGAGNPLSQVEIDGHGWLDDAADWVKDNAKDLGHAALDVAGLVPGVGEAADLANAAWYAAEGDHANAALSAAAAVPFAGWGATAVKAGKYAVKGAEAAQGGAKASGAGQSAAKTASKAADAGSNGAKAAPSPKPAPKAGSASGGKPSGGGGGKAGGTASSGKKASGAGSGGGKAANGGGTSATKTADGGGGAASRSGGGGSGGGKGGGPSGASGGGDGKVRVFHYTDKKSFGGITSGKDLTFKSSSPKKGNPHGVYVTTRSPGEVDLGKIGMVNSKATHVIDFMVDQHKIRPLRGGRGSYVQYSPTDLTVPRSDVRYAGPRAGWSP</sequence>
<dbReference type="Pfam" id="PF05593">
    <property type="entry name" value="RHS_repeat"/>
    <property type="match status" value="3"/>
</dbReference>
<dbReference type="NCBIfam" id="TIGR03696">
    <property type="entry name" value="Rhs_assc_core"/>
    <property type="match status" value="1"/>
</dbReference>
<dbReference type="InterPro" id="IPR031325">
    <property type="entry name" value="RHS_repeat"/>
</dbReference>
<feature type="region of interest" description="Disordered" evidence="1">
    <location>
        <begin position="1413"/>
        <end position="1446"/>
    </location>
</feature>
<evidence type="ECO:0000256" key="2">
    <source>
        <dbReference type="SAM" id="SignalP"/>
    </source>
</evidence>
<keyword evidence="5" id="KW-1185">Reference proteome</keyword>
<feature type="chain" id="PRO_5032722575" evidence="2">
    <location>
        <begin position="32"/>
        <end position="2051"/>
    </location>
</feature>
<feature type="compositionally biased region" description="Basic and acidic residues" evidence="1">
    <location>
        <begin position="1645"/>
        <end position="1671"/>
    </location>
</feature>
<dbReference type="Gene3D" id="2.180.10.10">
    <property type="entry name" value="RHS repeat-associated core"/>
    <property type="match status" value="4"/>
</dbReference>
<dbReference type="InterPro" id="IPR050708">
    <property type="entry name" value="T6SS_VgrG/RHS"/>
</dbReference>
<evidence type="ECO:0000313" key="5">
    <source>
        <dbReference type="Proteomes" id="UP000547510"/>
    </source>
</evidence>
<feature type="compositionally biased region" description="Low complexity" evidence="1">
    <location>
        <begin position="1881"/>
        <end position="1891"/>
    </location>
</feature>
<dbReference type="PANTHER" id="PTHR32305">
    <property type="match status" value="1"/>
</dbReference>
<name>A0A841CS25_9PSEU</name>
<reference evidence="4 5" key="1">
    <citation type="submission" date="2020-08" db="EMBL/GenBank/DDBJ databases">
        <title>Genomic Encyclopedia of Type Strains, Phase III (KMG-III): the genomes of soil and plant-associated and newly described type strains.</title>
        <authorList>
            <person name="Whitman W."/>
        </authorList>
    </citation>
    <scope>NUCLEOTIDE SEQUENCE [LARGE SCALE GENOMIC DNA]</scope>
    <source>
        <strain evidence="4 5">CECT 8640</strain>
    </source>
</reference>